<dbReference type="EMBL" id="JBHLYW010000003">
    <property type="protein sequence ID" value="MFC0076099.1"/>
    <property type="molecule type" value="Genomic_DNA"/>
</dbReference>
<gene>
    <name evidence="1" type="ORF">ACFFLS_03540</name>
</gene>
<keyword evidence="2" id="KW-1185">Reference proteome</keyword>
<name>A0ABV6BKX5_9FLAO</name>
<dbReference type="RefSeq" id="WP_379683186.1">
    <property type="nucleotide sequence ID" value="NZ_JBHLYW010000003.1"/>
</dbReference>
<comment type="caution">
    <text evidence="1">The sequence shown here is derived from an EMBL/GenBank/DDBJ whole genome shotgun (WGS) entry which is preliminary data.</text>
</comment>
<organism evidence="1 2">
    <name type="scientific">Flavobacterium procerum</name>
    <dbReference type="NCBI Taxonomy" id="1455569"/>
    <lineage>
        <taxon>Bacteria</taxon>
        <taxon>Pseudomonadati</taxon>
        <taxon>Bacteroidota</taxon>
        <taxon>Flavobacteriia</taxon>
        <taxon>Flavobacteriales</taxon>
        <taxon>Flavobacteriaceae</taxon>
        <taxon>Flavobacterium</taxon>
    </lineage>
</organism>
<accession>A0ABV6BKX5</accession>
<evidence type="ECO:0000313" key="2">
    <source>
        <dbReference type="Proteomes" id="UP001589734"/>
    </source>
</evidence>
<evidence type="ECO:0000313" key="1">
    <source>
        <dbReference type="EMBL" id="MFC0076099.1"/>
    </source>
</evidence>
<dbReference type="Proteomes" id="UP001589734">
    <property type="component" value="Unassembled WGS sequence"/>
</dbReference>
<sequence>MIHLNLENFKIKVFNTLRRKDELKYLDYEIDLSENHTRFYLSNGICLGFDQKVFVYYADEGMLNNPASEKKQYLNRESTLREFNIVEDAFDYIEYLQNLMNSKQMEQFFYFEYKSKKANQLWCQKFSLKIVNNKSVDDYIARIDTSGLDFTITICFFNAYQFQVNFTPNNENWSSHKTKKYGHIDSLFLDLELFTSYESIAIEESEREFF</sequence>
<proteinExistence type="predicted"/>
<reference evidence="1 2" key="1">
    <citation type="submission" date="2024-09" db="EMBL/GenBank/DDBJ databases">
        <authorList>
            <person name="Sun Q."/>
            <person name="Mori K."/>
        </authorList>
    </citation>
    <scope>NUCLEOTIDE SEQUENCE [LARGE SCALE GENOMIC DNA]</scope>
    <source>
        <strain evidence="1 2">CGMCC 1.12926</strain>
    </source>
</reference>
<protein>
    <submittedName>
        <fullName evidence="1">Uncharacterized protein</fullName>
    </submittedName>
</protein>